<evidence type="ECO:0000313" key="1">
    <source>
        <dbReference type="EMBL" id="KAI4807735.1"/>
    </source>
</evidence>
<sequence>NPDGDDKPWCFTKKDSKLQWAYCNVKKCSDTAPPTPLKPVPGSAQFSQCGKSLPDSRIRIHGGIKTKPGAHPWQVSVQIKLKGSNFQFSHFCGGSLISSCWVLTAAHCIKSHLDYQVVMGGVNISKQEGTEQTIPVIQTIVHENYRSTPEAEYNDIALLKLQVTDSPYCAKETLSVKAVCLPDQAFPAGKECVISDGALTNKISSQLLNARVHLISDERCKTLDGYRNVFDSSMFCAGTLQGGVDSCQGDSGGPLVCEKNGTKYISGVVSWGVGCGEKNKPGVYANVVLGGVDLEKDEVYDQVIPVENAIVHELHRESPFALHNDIVFFMALRVKHSTMLTAGALLICLSALSVHGQHAITLDDMYVDYGYDYTTDSPNTFFDVGDWLFDLMEESNSCDPNPCNNAGSCQSISDTQFKCYCPEPYIGNRCQKVRNVCENVRCGRGGNCVLNVKNHPYYECKCRPPYHGTNCNLLPSSVCEPNPCQNGGSCRKGDRRLRCFCPDGYTGRFCEIAPTDCYEGNGETYRGVVSMADGKECLDWHSYFIVSNGEDPLTMYSDFTGLEQNNHCRNPDGDEKPWCFTKQGSKLQWEYCNVKKCSDGDTAPPTPLTPVPGSAQFSQCGKSPSVRNSRIFGGKKAFPGAHPWQASVQIKQKGSTAEFRHYCVVMGGVNIKKQEDMDQTIPVIQTIVHENYRSTPQALYNDIALLKLQVTDSPYCAKETLFVKAMCLPDQAFPAGKECVISGWGATETDKISSQLLNARVFVISDEKCKNLDGYRNVLDSSMFCAGTLQGGIDSCQGDSGGPLVCEKNGTQYISGVVSWGVGCAEKNKPGVYANVHAFTDWIQNKMK</sequence>
<feature type="non-terminal residue" evidence="1">
    <location>
        <position position="1"/>
    </location>
</feature>
<dbReference type="EMBL" id="CM043803">
    <property type="protein sequence ID" value="KAI4807735.1"/>
    <property type="molecule type" value="Genomic_DNA"/>
</dbReference>
<gene>
    <name evidence="1" type="ORF">KUCAC02_027522</name>
</gene>
<organism evidence="1 2">
    <name type="scientific">Chaenocephalus aceratus</name>
    <name type="common">Blackfin icefish</name>
    <name type="synonym">Chaenichthys aceratus</name>
    <dbReference type="NCBI Taxonomy" id="36190"/>
    <lineage>
        <taxon>Eukaryota</taxon>
        <taxon>Metazoa</taxon>
        <taxon>Chordata</taxon>
        <taxon>Craniata</taxon>
        <taxon>Vertebrata</taxon>
        <taxon>Euteleostomi</taxon>
        <taxon>Actinopterygii</taxon>
        <taxon>Neopterygii</taxon>
        <taxon>Teleostei</taxon>
        <taxon>Neoteleostei</taxon>
        <taxon>Acanthomorphata</taxon>
        <taxon>Eupercaria</taxon>
        <taxon>Perciformes</taxon>
        <taxon>Notothenioidei</taxon>
        <taxon>Channichthyidae</taxon>
        <taxon>Chaenocephalus</taxon>
    </lineage>
</organism>
<protein>
    <submittedName>
        <fullName evidence="1">Uncharacterized protein</fullName>
    </submittedName>
</protein>
<proteinExistence type="predicted"/>
<reference evidence="1" key="1">
    <citation type="submission" date="2022-05" db="EMBL/GenBank/DDBJ databases">
        <title>Chromosome-level genome of Chaenocephalus aceratus.</title>
        <authorList>
            <person name="Park H."/>
        </authorList>
    </citation>
    <scope>NUCLEOTIDE SEQUENCE</scope>
    <source>
        <strain evidence="1">KU_202001</strain>
    </source>
</reference>
<comment type="caution">
    <text evidence="1">The sequence shown here is derived from an EMBL/GenBank/DDBJ whole genome shotgun (WGS) entry which is preliminary data.</text>
</comment>
<dbReference type="Proteomes" id="UP001057452">
    <property type="component" value="Chromosome 19"/>
</dbReference>
<accession>A0ACB9W570</accession>
<evidence type="ECO:0000313" key="2">
    <source>
        <dbReference type="Proteomes" id="UP001057452"/>
    </source>
</evidence>
<name>A0ACB9W570_CHAAC</name>
<keyword evidence="2" id="KW-1185">Reference proteome</keyword>